<feature type="region of interest" description="Disordered" evidence="1">
    <location>
        <begin position="450"/>
        <end position="470"/>
    </location>
</feature>
<dbReference type="GeneID" id="105744064"/>
<keyword evidence="4" id="KW-1185">Reference proteome</keyword>
<dbReference type="RefSeq" id="XP_012373280.1">
    <property type="nucleotide sequence ID" value="XM_012517826.1"/>
</dbReference>
<dbReference type="InParanoid" id="A0A6P3VEP6"/>
<organism evidence="4 5">
    <name type="scientific">Octodon degus</name>
    <name type="common">Degu</name>
    <name type="synonym">Sciurus degus</name>
    <dbReference type="NCBI Taxonomy" id="10160"/>
    <lineage>
        <taxon>Eukaryota</taxon>
        <taxon>Metazoa</taxon>
        <taxon>Chordata</taxon>
        <taxon>Craniata</taxon>
        <taxon>Vertebrata</taxon>
        <taxon>Euteleostomi</taxon>
        <taxon>Mammalia</taxon>
        <taxon>Eutheria</taxon>
        <taxon>Euarchontoglires</taxon>
        <taxon>Glires</taxon>
        <taxon>Rodentia</taxon>
        <taxon>Hystricomorpha</taxon>
        <taxon>Octodontidae</taxon>
        <taxon>Octodon</taxon>
    </lineage>
</organism>
<evidence type="ECO:0000313" key="5">
    <source>
        <dbReference type="RefSeq" id="XP_012373280.1"/>
    </source>
</evidence>
<dbReference type="Gene3D" id="6.10.300.20">
    <property type="match status" value="1"/>
</dbReference>
<sequence length="470" mass="52348">MAQGPCTHGVLRAPSSVVYANPPTARTLSSEAQHTGPGPQAAASPEGSAFLHSVKGPGLCPFSTAGGEGVATSSKSPGPELHRSLHIAEKKRKLQAPGLEKYLPMPRGATCQKAINKPQRAGTEAKGPIIGQGMAHAQSVIVRGALVWYRCGDFPYWPAVVCSVTVREQTARVLLIEANLCLQRSGIRVPLHRLKPLDCEEKSKLQRRASRAFGPSVTWCLSLVAHYREALALRSFKGSFLEYYASDASYPLRRVLREGEPSRGLRFPEVNYSDMEDSEEEDPPTPTACLSSSGSQGVKRPHRRLLPDRRRAAWDRTNQKLVDFIVKTKGADGHLLDIMQGRKPSRLLAAFLREDRYLICMETYLEDDDQLEVVAQHLRRVWERTENPMRALLRVDKVRLVLEVLLPEAVICSIAALEGLDYQDAEEKYLQGPPVRPREKDLFDRKIFKERKKRSAGSREQPRACHLPTA</sequence>
<feature type="region of interest" description="Disordered" evidence="1">
    <location>
        <begin position="266"/>
        <end position="302"/>
    </location>
</feature>
<dbReference type="AlphaFoldDB" id="A0A6P3VEP6"/>
<evidence type="ECO:0000259" key="3">
    <source>
        <dbReference type="Pfam" id="PF20886"/>
    </source>
</evidence>
<dbReference type="Pfam" id="PF20886">
    <property type="entry name" value="PWP3A-B_C"/>
    <property type="match status" value="1"/>
</dbReference>
<feature type="compositionally biased region" description="Acidic residues" evidence="1">
    <location>
        <begin position="274"/>
        <end position="283"/>
    </location>
</feature>
<dbReference type="PANTHER" id="PTHR31333:SF2">
    <property type="entry name" value="PWWP DOMAIN-CONTAINING DNA REPAIR FACTOR 4"/>
    <property type="match status" value="1"/>
</dbReference>
<evidence type="ECO:0000256" key="1">
    <source>
        <dbReference type="SAM" id="MobiDB-lite"/>
    </source>
</evidence>
<feature type="domain" description="PWWP" evidence="3">
    <location>
        <begin position="307"/>
        <end position="447"/>
    </location>
</feature>
<dbReference type="Proteomes" id="UP000515203">
    <property type="component" value="Unplaced"/>
</dbReference>
<dbReference type="PANTHER" id="PTHR31333">
    <property type="entry name" value="PWWP DOMAIN-CONTAINING DNA REPAIR FACTOR 3 FAMILY MEMBER"/>
    <property type="match status" value="1"/>
</dbReference>
<dbReference type="InterPro" id="IPR035504">
    <property type="entry name" value="MUM1-like_PWWP"/>
</dbReference>
<dbReference type="OrthoDB" id="10013064at2759"/>
<reference evidence="5" key="1">
    <citation type="submission" date="2025-08" db="UniProtKB">
        <authorList>
            <consortium name="RefSeq"/>
        </authorList>
    </citation>
    <scope>IDENTIFICATION</scope>
</reference>
<accession>A0A6P3VEP6</accession>
<dbReference type="InterPro" id="IPR040263">
    <property type="entry name" value="PWP3A_3B_4"/>
</dbReference>
<proteinExistence type="predicted"/>
<protein>
    <submittedName>
        <fullName evidence="5">PWWP domain-containing protein MUM1-like</fullName>
    </submittedName>
</protein>
<name>A0A6P3VEP6_OCTDE</name>
<dbReference type="SUPFAM" id="SSF63748">
    <property type="entry name" value="Tudor/PWWP/MBT"/>
    <property type="match status" value="1"/>
</dbReference>
<feature type="domain" description="MUM1-like PWWP" evidence="2">
    <location>
        <begin position="143"/>
        <end position="220"/>
    </location>
</feature>
<dbReference type="Pfam" id="PF20884">
    <property type="entry name" value="MUM1-like_PWWP"/>
    <property type="match status" value="1"/>
</dbReference>
<dbReference type="Gene3D" id="2.30.30.140">
    <property type="match status" value="1"/>
</dbReference>
<evidence type="ECO:0000259" key="2">
    <source>
        <dbReference type="Pfam" id="PF20884"/>
    </source>
</evidence>
<gene>
    <name evidence="5" type="primary">LOC105744064</name>
</gene>
<feature type="region of interest" description="Disordered" evidence="1">
    <location>
        <begin position="27"/>
        <end position="50"/>
    </location>
</feature>
<evidence type="ECO:0000313" key="4">
    <source>
        <dbReference type="Proteomes" id="UP000515203"/>
    </source>
</evidence>
<dbReference type="CDD" id="cd06080">
    <property type="entry name" value="PWWP_MUM1-like"/>
    <property type="match status" value="1"/>
</dbReference>
<dbReference type="InterPro" id="IPR048795">
    <property type="entry name" value="PWP3A_3B_4_C"/>
</dbReference>